<dbReference type="Gramene" id="KQJ99920">
    <property type="protein sequence ID" value="KQJ99920"/>
    <property type="gene ID" value="BRADI_3g46040v3"/>
</dbReference>
<dbReference type="GeneID" id="100830837"/>
<keyword evidence="12 14" id="KW-0472">Membrane</keyword>
<keyword evidence="8 13" id="KW-0863">Zinc-finger</keyword>
<gene>
    <name evidence="17" type="primary">LOC100830837</name>
    <name evidence="16" type="ORF">BRADI_3g46040v3</name>
</gene>
<dbReference type="RefSeq" id="XP_003572625.1">
    <property type="nucleotide sequence ID" value="XM_003572577.4"/>
</dbReference>
<dbReference type="GO" id="GO:0016020">
    <property type="term" value="C:membrane"/>
    <property type="evidence" value="ECO:0007669"/>
    <property type="project" value="UniProtKB-SubCell"/>
</dbReference>
<keyword evidence="5" id="KW-0808">Transferase</keyword>
<evidence type="ECO:0000256" key="7">
    <source>
        <dbReference type="ARBA" id="ARBA00022723"/>
    </source>
</evidence>
<evidence type="ECO:0000256" key="4">
    <source>
        <dbReference type="ARBA" id="ARBA00012483"/>
    </source>
</evidence>
<dbReference type="OMA" id="YSSWPSG"/>
<dbReference type="SUPFAM" id="SSF57850">
    <property type="entry name" value="RING/U-box"/>
    <property type="match status" value="1"/>
</dbReference>
<feature type="transmembrane region" description="Helical" evidence="14">
    <location>
        <begin position="41"/>
        <end position="61"/>
    </location>
</feature>
<dbReference type="Pfam" id="PF13639">
    <property type="entry name" value="zf-RING_2"/>
    <property type="match status" value="1"/>
</dbReference>
<evidence type="ECO:0000256" key="6">
    <source>
        <dbReference type="ARBA" id="ARBA00022692"/>
    </source>
</evidence>
<evidence type="ECO:0000256" key="3">
    <source>
        <dbReference type="ARBA" id="ARBA00004906"/>
    </source>
</evidence>
<evidence type="ECO:0000259" key="15">
    <source>
        <dbReference type="PROSITE" id="PS50089"/>
    </source>
</evidence>
<dbReference type="Proteomes" id="UP000008810">
    <property type="component" value="Chromosome 3"/>
</dbReference>
<dbReference type="EMBL" id="CM000882">
    <property type="protein sequence ID" value="KQJ99920.1"/>
    <property type="molecule type" value="Genomic_DNA"/>
</dbReference>
<evidence type="ECO:0000256" key="9">
    <source>
        <dbReference type="ARBA" id="ARBA00022786"/>
    </source>
</evidence>
<keyword evidence="11 14" id="KW-1133">Transmembrane helix</keyword>
<evidence type="ECO:0000313" key="16">
    <source>
        <dbReference type="EMBL" id="KQJ99920.1"/>
    </source>
</evidence>
<keyword evidence="7" id="KW-0479">Metal-binding</keyword>
<dbReference type="SMART" id="SM00184">
    <property type="entry name" value="RING"/>
    <property type="match status" value="1"/>
</dbReference>
<evidence type="ECO:0000256" key="11">
    <source>
        <dbReference type="ARBA" id="ARBA00022989"/>
    </source>
</evidence>
<name>I1IAL7_BRADI</name>
<dbReference type="CDD" id="cd16461">
    <property type="entry name" value="RING-H2_EL5-like"/>
    <property type="match status" value="1"/>
</dbReference>
<dbReference type="EnsemblPlants" id="KQJ99920">
    <property type="protein sequence ID" value="KQJ99920"/>
    <property type="gene ID" value="BRADI_3g46040v3"/>
</dbReference>
<organism evidence="16">
    <name type="scientific">Brachypodium distachyon</name>
    <name type="common">Purple false brome</name>
    <name type="synonym">Trachynia distachya</name>
    <dbReference type="NCBI Taxonomy" id="15368"/>
    <lineage>
        <taxon>Eukaryota</taxon>
        <taxon>Viridiplantae</taxon>
        <taxon>Streptophyta</taxon>
        <taxon>Embryophyta</taxon>
        <taxon>Tracheophyta</taxon>
        <taxon>Spermatophyta</taxon>
        <taxon>Magnoliopsida</taxon>
        <taxon>Liliopsida</taxon>
        <taxon>Poales</taxon>
        <taxon>Poaceae</taxon>
        <taxon>BOP clade</taxon>
        <taxon>Pooideae</taxon>
        <taxon>Stipodae</taxon>
        <taxon>Brachypodieae</taxon>
        <taxon>Brachypodium</taxon>
    </lineage>
</organism>
<evidence type="ECO:0000313" key="17">
    <source>
        <dbReference type="EnsemblPlants" id="KQJ99920"/>
    </source>
</evidence>
<comment type="catalytic activity">
    <reaction evidence="1">
        <text>S-ubiquitinyl-[E2 ubiquitin-conjugating enzyme]-L-cysteine + [acceptor protein]-L-lysine = [E2 ubiquitin-conjugating enzyme]-L-cysteine + N(6)-ubiquitinyl-[acceptor protein]-L-lysine.</text>
        <dbReference type="EC" id="2.3.2.27"/>
    </reaction>
</comment>
<evidence type="ECO:0000256" key="14">
    <source>
        <dbReference type="SAM" id="Phobius"/>
    </source>
</evidence>
<dbReference type="ExpressionAtlas" id="I1IAL7">
    <property type="expression patterns" value="baseline and differential"/>
</dbReference>
<keyword evidence="6 14" id="KW-0812">Transmembrane</keyword>
<evidence type="ECO:0000256" key="1">
    <source>
        <dbReference type="ARBA" id="ARBA00000900"/>
    </source>
</evidence>
<dbReference type="OrthoDB" id="773225at2759"/>
<dbReference type="InterPro" id="IPR013083">
    <property type="entry name" value="Znf_RING/FYVE/PHD"/>
</dbReference>
<reference evidence="16 17" key="1">
    <citation type="journal article" date="2010" name="Nature">
        <title>Genome sequencing and analysis of the model grass Brachypodium distachyon.</title>
        <authorList>
            <consortium name="International Brachypodium Initiative"/>
        </authorList>
    </citation>
    <scope>NUCLEOTIDE SEQUENCE [LARGE SCALE GENOMIC DNA]</scope>
    <source>
        <strain evidence="16 17">Bd21</strain>
    </source>
</reference>
<sequence>MATQGSDQGAASAMDSSSGWAVAPAAAAVSAAGPSMSLSGILTLAGIFLVFAMFALALVFLQYRFNNGFPTAPGWPPRIGVAAAAAGNKDKGVDPELLRSLPVTLYRAPSAKDSTNGSGLECAVCLAELEDGQEARFLPRCGHGFHAACVDTWLAAHSTCPLCRVTVAKAEADVITSSRPRLAPVPPEPANYAAANVVLPASALLLGTYDQATRATVPSDGGASSSAPAVAALVIDIPEACVVPRDAAAKSPGLGRLRSLKGLWSFGRPAGSSIPSCSCGSGGGMADVERGVSIRTVGARAELPPEASSTCATPRPAV</sequence>
<dbReference type="KEGG" id="bdi:100830837"/>
<dbReference type="PROSITE" id="PS50089">
    <property type="entry name" value="ZF_RING_2"/>
    <property type="match status" value="1"/>
</dbReference>
<dbReference type="PANTHER" id="PTHR46539">
    <property type="entry name" value="E3 UBIQUITIN-PROTEIN LIGASE ATL42"/>
    <property type="match status" value="1"/>
</dbReference>
<evidence type="ECO:0000313" key="18">
    <source>
        <dbReference type="Proteomes" id="UP000008810"/>
    </source>
</evidence>
<protein>
    <recommendedName>
        <fullName evidence="4">RING-type E3 ubiquitin transferase</fullName>
        <ecNumber evidence="4">2.3.2.27</ecNumber>
    </recommendedName>
</protein>
<keyword evidence="10" id="KW-0862">Zinc</keyword>
<evidence type="ECO:0000256" key="2">
    <source>
        <dbReference type="ARBA" id="ARBA00004167"/>
    </source>
</evidence>
<dbReference type="EC" id="2.3.2.27" evidence="4"/>
<evidence type="ECO:0000256" key="8">
    <source>
        <dbReference type="ARBA" id="ARBA00022771"/>
    </source>
</evidence>
<evidence type="ECO:0000256" key="12">
    <source>
        <dbReference type="ARBA" id="ARBA00023136"/>
    </source>
</evidence>
<dbReference type="AlphaFoldDB" id="I1IAL7"/>
<dbReference type="GO" id="GO:0008270">
    <property type="term" value="F:zinc ion binding"/>
    <property type="evidence" value="ECO:0007669"/>
    <property type="project" value="UniProtKB-KW"/>
</dbReference>
<proteinExistence type="predicted"/>
<feature type="domain" description="RING-type" evidence="15">
    <location>
        <begin position="122"/>
        <end position="164"/>
    </location>
</feature>
<dbReference type="InterPro" id="IPR001841">
    <property type="entry name" value="Znf_RING"/>
</dbReference>
<evidence type="ECO:0000256" key="5">
    <source>
        <dbReference type="ARBA" id="ARBA00022679"/>
    </source>
</evidence>
<dbReference type="eggNOG" id="KOG0800">
    <property type="taxonomic scope" value="Eukaryota"/>
</dbReference>
<comment type="pathway">
    <text evidence="3">Protein modification; protein ubiquitination.</text>
</comment>
<reference evidence="17" key="3">
    <citation type="submission" date="2018-08" db="UniProtKB">
        <authorList>
            <consortium name="EnsemblPlants"/>
        </authorList>
    </citation>
    <scope>IDENTIFICATION</scope>
    <source>
        <strain evidence="17">cv. Bd21</strain>
    </source>
</reference>
<reference evidence="16" key="2">
    <citation type="submission" date="2017-06" db="EMBL/GenBank/DDBJ databases">
        <title>WGS assembly of Brachypodium distachyon.</title>
        <authorList>
            <consortium name="The International Brachypodium Initiative"/>
            <person name="Lucas S."/>
            <person name="Harmon-Smith M."/>
            <person name="Lail K."/>
            <person name="Tice H."/>
            <person name="Grimwood J."/>
            <person name="Bruce D."/>
            <person name="Barry K."/>
            <person name="Shu S."/>
            <person name="Lindquist E."/>
            <person name="Wang M."/>
            <person name="Pitluck S."/>
            <person name="Vogel J.P."/>
            <person name="Garvin D.F."/>
            <person name="Mockler T.C."/>
            <person name="Schmutz J."/>
            <person name="Rokhsar D."/>
            <person name="Bevan M.W."/>
        </authorList>
    </citation>
    <scope>NUCLEOTIDE SEQUENCE</scope>
    <source>
        <strain evidence="16">Bd21</strain>
    </source>
</reference>
<dbReference type="GO" id="GO:0061630">
    <property type="term" value="F:ubiquitin protein ligase activity"/>
    <property type="evidence" value="ECO:0007669"/>
    <property type="project" value="UniProtKB-EC"/>
</dbReference>
<dbReference type="PANTHER" id="PTHR46539:SF24">
    <property type="entry name" value="(WILD MALAYSIAN BANANA) HYPOTHETICAL PROTEIN"/>
    <property type="match status" value="1"/>
</dbReference>
<dbReference type="HOGENOM" id="CLU_066543_1_1_1"/>
<dbReference type="Gene3D" id="3.30.40.10">
    <property type="entry name" value="Zinc/RING finger domain, C3HC4 (zinc finger)"/>
    <property type="match status" value="1"/>
</dbReference>
<keyword evidence="9" id="KW-0833">Ubl conjugation pathway</keyword>
<comment type="subcellular location">
    <subcellularLocation>
        <location evidence="2">Membrane</location>
        <topology evidence="2">Single-pass membrane protein</topology>
    </subcellularLocation>
</comment>
<evidence type="ECO:0000256" key="10">
    <source>
        <dbReference type="ARBA" id="ARBA00022833"/>
    </source>
</evidence>
<dbReference type="FunFam" id="3.30.40.10:FF:000187">
    <property type="entry name" value="E3 ubiquitin-protein ligase ATL6"/>
    <property type="match status" value="1"/>
</dbReference>
<accession>I1IAL7</accession>
<evidence type="ECO:0000256" key="13">
    <source>
        <dbReference type="PROSITE-ProRule" id="PRU00175"/>
    </source>
</evidence>
<keyword evidence="18" id="KW-1185">Reference proteome</keyword>